<comment type="caution">
    <text evidence="2">The sequence shown here is derived from an EMBL/GenBank/DDBJ whole genome shotgun (WGS) entry which is preliminary data.</text>
</comment>
<dbReference type="AlphaFoldDB" id="A0AAE1D231"/>
<dbReference type="EMBL" id="JAWDGP010005834">
    <property type="protein sequence ID" value="KAK3751228.1"/>
    <property type="molecule type" value="Genomic_DNA"/>
</dbReference>
<dbReference type="Proteomes" id="UP001283361">
    <property type="component" value="Unassembled WGS sequence"/>
</dbReference>
<gene>
    <name evidence="2" type="ORF">RRG08_023985</name>
</gene>
<sequence length="90" mass="10271">MRTQGYQNAETKRLIRATQRIEGSLQNTNTKHQESAKCIPGPGRGPVDCTDLKKGYKSSRVWIEWSDKAERLSRNVSQRDQINSVISPRL</sequence>
<keyword evidence="3" id="KW-1185">Reference proteome</keyword>
<proteinExistence type="predicted"/>
<evidence type="ECO:0000256" key="1">
    <source>
        <dbReference type="SAM" id="MobiDB-lite"/>
    </source>
</evidence>
<protein>
    <submittedName>
        <fullName evidence="2">Uncharacterized protein</fullName>
    </submittedName>
</protein>
<reference evidence="2" key="1">
    <citation type="journal article" date="2023" name="G3 (Bethesda)">
        <title>A reference genome for the long-term kleptoplast-retaining sea slug Elysia crispata morphotype clarki.</title>
        <authorList>
            <person name="Eastman K.E."/>
            <person name="Pendleton A.L."/>
            <person name="Shaikh M.A."/>
            <person name="Suttiyut T."/>
            <person name="Ogas R."/>
            <person name="Tomko P."/>
            <person name="Gavelis G."/>
            <person name="Widhalm J.R."/>
            <person name="Wisecaver J.H."/>
        </authorList>
    </citation>
    <scope>NUCLEOTIDE SEQUENCE</scope>
    <source>
        <strain evidence="2">ECLA1</strain>
    </source>
</reference>
<name>A0AAE1D231_9GAST</name>
<organism evidence="2 3">
    <name type="scientific">Elysia crispata</name>
    <name type="common">lettuce slug</name>
    <dbReference type="NCBI Taxonomy" id="231223"/>
    <lineage>
        <taxon>Eukaryota</taxon>
        <taxon>Metazoa</taxon>
        <taxon>Spiralia</taxon>
        <taxon>Lophotrochozoa</taxon>
        <taxon>Mollusca</taxon>
        <taxon>Gastropoda</taxon>
        <taxon>Heterobranchia</taxon>
        <taxon>Euthyneura</taxon>
        <taxon>Panpulmonata</taxon>
        <taxon>Sacoglossa</taxon>
        <taxon>Placobranchoidea</taxon>
        <taxon>Plakobranchidae</taxon>
        <taxon>Elysia</taxon>
    </lineage>
</organism>
<evidence type="ECO:0000313" key="3">
    <source>
        <dbReference type="Proteomes" id="UP001283361"/>
    </source>
</evidence>
<accession>A0AAE1D231</accession>
<evidence type="ECO:0000313" key="2">
    <source>
        <dbReference type="EMBL" id="KAK3751228.1"/>
    </source>
</evidence>
<feature type="region of interest" description="Disordered" evidence="1">
    <location>
        <begin position="24"/>
        <end position="44"/>
    </location>
</feature>